<reference evidence="2" key="2">
    <citation type="submission" date="2016-04" db="EMBL/GenBank/DDBJ databases">
        <title>First Complete Genome Sequence of a Subdivision 6 Acidobacterium.</title>
        <authorList>
            <person name="Huang S."/>
            <person name="Vieira S."/>
            <person name="Bunk B."/>
            <person name="Riedel T."/>
            <person name="Sproeer C."/>
            <person name="Overmann J."/>
        </authorList>
    </citation>
    <scope>NUCLEOTIDE SEQUENCE [LARGE SCALE GENOMIC DNA]</scope>
    <source>
        <strain evidence="2">DSM 100886 HEG_-6_39</strain>
    </source>
</reference>
<evidence type="ECO:0000313" key="2">
    <source>
        <dbReference type="Proteomes" id="UP000076079"/>
    </source>
</evidence>
<keyword evidence="2" id="KW-1185">Reference proteome</keyword>
<dbReference type="KEGG" id="abac:LuPra_04091"/>
<proteinExistence type="predicted"/>
<gene>
    <name evidence="1" type="ORF">LuPra_04091</name>
</gene>
<reference evidence="1 2" key="1">
    <citation type="journal article" date="2016" name="Genome Announc.">
        <title>First Complete Genome Sequence of a Subdivision 6 Acidobacterium Strain.</title>
        <authorList>
            <person name="Huang S."/>
            <person name="Vieira S."/>
            <person name="Bunk B."/>
            <person name="Riedel T."/>
            <person name="Sproer C."/>
            <person name="Overmann J."/>
        </authorList>
    </citation>
    <scope>NUCLEOTIDE SEQUENCE [LARGE SCALE GENOMIC DNA]</scope>
    <source>
        <strain evidence="2">DSM 100886 HEG_-6_39</strain>
    </source>
</reference>
<name>A0A143PRS9_LUTPR</name>
<organism evidence="1 2">
    <name type="scientific">Luteitalea pratensis</name>
    <dbReference type="NCBI Taxonomy" id="1855912"/>
    <lineage>
        <taxon>Bacteria</taxon>
        <taxon>Pseudomonadati</taxon>
        <taxon>Acidobacteriota</taxon>
        <taxon>Vicinamibacteria</taxon>
        <taxon>Vicinamibacterales</taxon>
        <taxon>Vicinamibacteraceae</taxon>
        <taxon>Luteitalea</taxon>
    </lineage>
</organism>
<dbReference type="RefSeq" id="WP_110172451.1">
    <property type="nucleotide sequence ID" value="NZ_CP015136.1"/>
</dbReference>
<dbReference type="AlphaFoldDB" id="A0A143PRS9"/>
<dbReference type="STRING" id="1855912.LuPra_04091"/>
<dbReference type="Proteomes" id="UP000076079">
    <property type="component" value="Chromosome"/>
</dbReference>
<evidence type="ECO:0000313" key="1">
    <source>
        <dbReference type="EMBL" id="AMY10848.1"/>
    </source>
</evidence>
<dbReference type="EMBL" id="CP015136">
    <property type="protein sequence ID" value="AMY10848.1"/>
    <property type="molecule type" value="Genomic_DNA"/>
</dbReference>
<protein>
    <submittedName>
        <fullName evidence="1">Uncharacterized protein</fullName>
    </submittedName>
</protein>
<sequence>MEIRLVGVGPVSLEELEARLSAYLNAGAPKPVLEGTLQQQREVLEHVASRGDSQMKSAVANYVMRESKD</sequence>
<accession>A0A143PRS9</accession>